<keyword evidence="2" id="KW-1185">Reference proteome</keyword>
<dbReference type="AlphaFoldDB" id="A0A9N9DZA7"/>
<evidence type="ECO:0000313" key="1">
    <source>
        <dbReference type="EMBL" id="CAG8653976.1"/>
    </source>
</evidence>
<sequence>MLAQILNSFSNHDKSRSTIGTFQYLNTEQEVTIQELIDMFPFEDSLMLCEFININASLITNELMTNEIIVEAIHESVEKEEEFEIIIPVTNTTAV</sequence>
<gene>
    <name evidence="1" type="ORF">AGERDE_LOCUS11519</name>
</gene>
<evidence type="ECO:0000313" key="2">
    <source>
        <dbReference type="Proteomes" id="UP000789831"/>
    </source>
</evidence>
<dbReference type="EMBL" id="CAJVPL010005049">
    <property type="protein sequence ID" value="CAG8653976.1"/>
    <property type="molecule type" value="Genomic_DNA"/>
</dbReference>
<organism evidence="1 2">
    <name type="scientific">Ambispora gerdemannii</name>
    <dbReference type="NCBI Taxonomy" id="144530"/>
    <lineage>
        <taxon>Eukaryota</taxon>
        <taxon>Fungi</taxon>
        <taxon>Fungi incertae sedis</taxon>
        <taxon>Mucoromycota</taxon>
        <taxon>Glomeromycotina</taxon>
        <taxon>Glomeromycetes</taxon>
        <taxon>Archaeosporales</taxon>
        <taxon>Ambisporaceae</taxon>
        <taxon>Ambispora</taxon>
    </lineage>
</organism>
<dbReference type="Proteomes" id="UP000789831">
    <property type="component" value="Unassembled WGS sequence"/>
</dbReference>
<feature type="non-terminal residue" evidence="1">
    <location>
        <position position="1"/>
    </location>
</feature>
<comment type="caution">
    <text evidence="1">The sequence shown here is derived from an EMBL/GenBank/DDBJ whole genome shotgun (WGS) entry which is preliminary data.</text>
</comment>
<reference evidence="1" key="1">
    <citation type="submission" date="2021-06" db="EMBL/GenBank/DDBJ databases">
        <authorList>
            <person name="Kallberg Y."/>
            <person name="Tangrot J."/>
            <person name="Rosling A."/>
        </authorList>
    </citation>
    <scope>NUCLEOTIDE SEQUENCE</scope>
    <source>
        <strain evidence="1">MT106</strain>
    </source>
</reference>
<proteinExistence type="predicted"/>
<feature type="non-terminal residue" evidence="1">
    <location>
        <position position="95"/>
    </location>
</feature>
<name>A0A9N9DZA7_9GLOM</name>
<accession>A0A9N9DZA7</accession>
<protein>
    <submittedName>
        <fullName evidence="1">3217_t:CDS:1</fullName>
    </submittedName>
</protein>